<gene>
    <name evidence="1" type="ORF">V4D30_05405</name>
</gene>
<organism evidence="1">
    <name type="scientific">Thermodesulfovibrio autotrophicus</name>
    <dbReference type="NCBI Taxonomy" id="3118333"/>
    <lineage>
        <taxon>Bacteria</taxon>
        <taxon>Pseudomonadati</taxon>
        <taxon>Nitrospirota</taxon>
        <taxon>Thermodesulfovibrionia</taxon>
        <taxon>Thermodesulfovibrionales</taxon>
        <taxon>Thermodesulfovibrionaceae</taxon>
        <taxon>Thermodesulfovibrio</taxon>
    </lineage>
</organism>
<dbReference type="KEGG" id="taut:V4D30_05405"/>
<dbReference type="EMBL" id="CP144373">
    <property type="protein sequence ID" value="XCH45769.1"/>
    <property type="molecule type" value="Genomic_DNA"/>
</dbReference>
<protein>
    <submittedName>
        <fullName evidence="1">Uncharacterized protein</fullName>
    </submittedName>
</protein>
<dbReference type="RefSeq" id="WP_353683311.1">
    <property type="nucleotide sequence ID" value="NZ_CP144373.1"/>
</dbReference>
<sequence length="101" mass="11673">MKEEVYTSLICKKFCNYYKPGKESELCGGYFYLKQYITSRELDGIIEIFHLNNEAVPAQGLSFVCDKCDFREDGCDFFVNKSQTPCGGYLIISRLIDHLNF</sequence>
<accession>A0AAU8GUN4</accession>
<name>A0AAU8GUN4_9BACT</name>
<reference evidence="1" key="1">
    <citation type="submission" date="2024-01" db="EMBL/GenBank/DDBJ databases">
        <title>The first autotrophic representatives of the genus Thermodesulfovibrio.</title>
        <authorList>
            <person name="Maltseva A.I."/>
            <person name="Elcheninov A.G."/>
            <person name="Kublanov I.V."/>
            <person name="Lebedinsky A.V."/>
            <person name="Frolov E.N."/>
        </authorList>
    </citation>
    <scope>NUCLEOTIDE SEQUENCE</scope>
    <source>
        <strain evidence="1">3907-1M</strain>
    </source>
</reference>
<evidence type="ECO:0000313" key="1">
    <source>
        <dbReference type="EMBL" id="XCH45769.1"/>
    </source>
</evidence>
<dbReference type="AlphaFoldDB" id="A0AAU8GUN4"/>
<proteinExistence type="predicted"/>